<dbReference type="RefSeq" id="WP_124936517.1">
    <property type="nucleotide sequence ID" value="NZ_RJVQ01000002.1"/>
</dbReference>
<evidence type="ECO:0000313" key="6">
    <source>
        <dbReference type="EMBL" id="RQW64395.1"/>
    </source>
</evidence>
<dbReference type="InterPro" id="IPR002034">
    <property type="entry name" value="AIPM/Hcit_synth_CS"/>
</dbReference>
<comment type="caution">
    <text evidence="6">The sequence shown here is derived from an EMBL/GenBank/DDBJ whole genome shotgun (WGS) entry which is preliminary data.</text>
</comment>
<dbReference type="PROSITE" id="PS00815">
    <property type="entry name" value="AIPM_HOMOCIT_SYNTH_1"/>
    <property type="match status" value="1"/>
</dbReference>
<reference evidence="6 7" key="1">
    <citation type="submission" date="2018-11" db="EMBL/GenBank/DDBJ databases">
        <title>Vibrio LJC006 sp. nov., isolated from seawater during the bloom of the enteromorpha.</title>
        <authorList>
            <person name="Liang J."/>
        </authorList>
    </citation>
    <scope>NUCLEOTIDE SEQUENCE [LARGE SCALE GENOMIC DNA]</scope>
    <source>
        <strain evidence="6 7">LJC006</strain>
    </source>
</reference>
<dbReference type="GO" id="GO:0003852">
    <property type="term" value="F:2-isopropylmalate synthase activity"/>
    <property type="evidence" value="ECO:0007669"/>
    <property type="project" value="UniProtKB-EC"/>
</dbReference>
<comment type="catalytic activity">
    <reaction evidence="1">
        <text>3-methyl-2-oxobutanoate + acetyl-CoA + H2O = (2S)-2-isopropylmalate + CoA + H(+)</text>
        <dbReference type="Rhea" id="RHEA:21524"/>
        <dbReference type="ChEBI" id="CHEBI:1178"/>
        <dbReference type="ChEBI" id="CHEBI:11851"/>
        <dbReference type="ChEBI" id="CHEBI:15377"/>
        <dbReference type="ChEBI" id="CHEBI:15378"/>
        <dbReference type="ChEBI" id="CHEBI:57287"/>
        <dbReference type="ChEBI" id="CHEBI:57288"/>
        <dbReference type="EC" id="2.3.3.13"/>
    </reaction>
</comment>
<dbReference type="Proteomes" id="UP000281112">
    <property type="component" value="Unassembled WGS sequence"/>
</dbReference>
<sequence>MQTHRKYVPAEIIEFPQRIWPGKRIHQAPRWCSTDLRDGNQALATPMTNNDKLRFFNHLIHIGFKEIEVAFPSASESDYQLDRSREFLKIPWERVLVNG</sequence>
<evidence type="ECO:0000256" key="4">
    <source>
        <dbReference type="RuleBase" id="RU003523"/>
    </source>
</evidence>
<evidence type="ECO:0000313" key="7">
    <source>
        <dbReference type="Proteomes" id="UP000281112"/>
    </source>
</evidence>
<gene>
    <name evidence="6" type="ORF">EES38_07415</name>
</gene>
<dbReference type="EMBL" id="RJVQ01000002">
    <property type="protein sequence ID" value="RQW64395.1"/>
    <property type="molecule type" value="Genomic_DNA"/>
</dbReference>
<organism evidence="6 7">
    <name type="scientific">Vibrio viridaestus</name>
    <dbReference type="NCBI Taxonomy" id="2487322"/>
    <lineage>
        <taxon>Bacteria</taxon>
        <taxon>Pseudomonadati</taxon>
        <taxon>Pseudomonadota</taxon>
        <taxon>Gammaproteobacteria</taxon>
        <taxon>Vibrionales</taxon>
        <taxon>Vibrionaceae</taxon>
        <taxon>Vibrio</taxon>
    </lineage>
</organism>
<evidence type="ECO:0000256" key="2">
    <source>
        <dbReference type="ARBA" id="ARBA00009767"/>
    </source>
</evidence>
<dbReference type="Gene3D" id="3.20.20.70">
    <property type="entry name" value="Aldolase class I"/>
    <property type="match status" value="1"/>
</dbReference>
<comment type="similarity">
    <text evidence="2">Belongs to the alpha-IPM synthase/homocitrate synthase family. LeuA type 2 subfamily.</text>
</comment>
<evidence type="ECO:0000259" key="5">
    <source>
        <dbReference type="Pfam" id="PF00682"/>
    </source>
</evidence>
<dbReference type="OrthoDB" id="9803573at2"/>
<accession>A0A3N9TLB7</accession>
<dbReference type="Pfam" id="PF00682">
    <property type="entry name" value="HMGL-like"/>
    <property type="match status" value="1"/>
</dbReference>
<name>A0A3N9TLB7_9VIBR</name>
<dbReference type="InterPro" id="IPR000891">
    <property type="entry name" value="PYR_CT"/>
</dbReference>
<dbReference type="AlphaFoldDB" id="A0A3N9TLB7"/>
<keyword evidence="7" id="KW-1185">Reference proteome</keyword>
<evidence type="ECO:0000256" key="1">
    <source>
        <dbReference type="ARBA" id="ARBA00000064"/>
    </source>
</evidence>
<dbReference type="PANTHER" id="PTHR46911:SF1">
    <property type="entry name" value="2-ISOPROPYLMALATE SYNTHASE"/>
    <property type="match status" value="1"/>
</dbReference>
<dbReference type="GO" id="GO:0009098">
    <property type="term" value="P:L-leucine biosynthetic process"/>
    <property type="evidence" value="ECO:0007669"/>
    <property type="project" value="TreeGrafter"/>
</dbReference>
<feature type="domain" description="Pyruvate carboxyltransferase" evidence="5">
    <location>
        <begin position="29"/>
        <end position="79"/>
    </location>
</feature>
<evidence type="ECO:0000256" key="3">
    <source>
        <dbReference type="ARBA" id="ARBA00022679"/>
    </source>
</evidence>
<dbReference type="InterPro" id="IPR013785">
    <property type="entry name" value="Aldolase_TIM"/>
</dbReference>
<keyword evidence="3 4" id="KW-0808">Transferase</keyword>
<proteinExistence type="inferred from homology"/>
<dbReference type="SUPFAM" id="SSF51569">
    <property type="entry name" value="Aldolase"/>
    <property type="match status" value="1"/>
</dbReference>
<dbReference type="PANTHER" id="PTHR46911">
    <property type="match status" value="1"/>
</dbReference>
<protein>
    <recommendedName>
        <fullName evidence="5">Pyruvate carboxyltransferase domain-containing protein</fullName>
    </recommendedName>
</protein>